<organism evidence="1 2">
    <name type="scientific">Marinobacter salinus</name>
    <dbReference type="NCBI Taxonomy" id="1874317"/>
    <lineage>
        <taxon>Bacteria</taxon>
        <taxon>Pseudomonadati</taxon>
        <taxon>Pseudomonadota</taxon>
        <taxon>Gammaproteobacteria</taxon>
        <taxon>Pseudomonadales</taxon>
        <taxon>Marinobacteraceae</taxon>
        <taxon>Marinobacter</taxon>
    </lineage>
</organism>
<gene>
    <name evidence="1" type="ORF">BKP64_15265</name>
</gene>
<evidence type="ECO:0000313" key="2">
    <source>
        <dbReference type="Proteomes" id="UP000177445"/>
    </source>
</evidence>
<sequence>MLFQKPTPKIIQRIADERILQVCKTLSTEDNDVQSGKIGLMPEGFSDLSLYPVSLNSQLQILFGKNQTDPGMTEFIRRCQDQKIPVRNFQLYVIKDFAVISWPQKAVRFRKIQSLHEADNRLRRQTCAAFGTTTGNNLTAVCCGHTGTKTVDALTLQDAWLKRSFHGDDLTIRQLVIQSLAGKRTAKTGAAFYANTGGNSMFIDRGLCRWDGYELFTAE</sequence>
<protein>
    <submittedName>
        <fullName evidence="1">Uncharacterized protein</fullName>
    </submittedName>
</protein>
<keyword evidence="2" id="KW-1185">Reference proteome</keyword>
<name>A0A1D9GP48_9GAMM</name>
<proteinExistence type="predicted"/>
<dbReference type="Proteomes" id="UP000177445">
    <property type="component" value="Chromosome"/>
</dbReference>
<evidence type="ECO:0000313" key="1">
    <source>
        <dbReference type="EMBL" id="AOY89416.1"/>
    </source>
</evidence>
<reference evidence="1 2" key="1">
    <citation type="submission" date="2016-10" db="EMBL/GenBank/DDBJ databases">
        <title>Marinobacter salinus sp. nov., a moderately halophilic bacterium isolated from a tidal flat environment.</title>
        <authorList>
            <person name="Park S.-J."/>
        </authorList>
    </citation>
    <scope>NUCLEOTIDE SEQUENCE [LARGE SCALE GENOMIC DNA]</scope>
    <source>
        <strain evidence="1 2">Hb8</strain>
    </source>
</reference>
<dbReference type="EMBL" id="CP017715">
    <property type="protein sequence ID" value="AOY89416.1"/>
    <property type="molecule type" value="Genomic_DNA"/>
</dbReference>
<accession>A0A1D9GP48</accession>
<dbReference type="AlphaFoldDB" id="A0A1D9GP48"/>
<dbReference type="KEGG" id="msq:BKP64_15265"/>